<dbReference type="Proteomes" id="UP001055879">
    <property type="component" value="Linkage Group LG17"/>
</dbReference>
<reference evidence="1 2" key="2">
    <citation type="journal article" date="2022" name="Mol. Ecol. Resour.">
        <title>The genomes of chicory, endive, great burdock and yacon provide insights into Asteraceae paleo-polyploidization history and plant inulin production.</title>
        <authorList>
            <person name="Fan W."/>
            <person name="Wang S."/>
            <person name="Wang H."/>
            <person name="Wang A."/>
            <person name="Jiang F."/>
            <person name="Liu H."/>
            <person name="Zhao H."/>
            <person name="Xu D."/>
            <person name="Zhang Y."/>
        </authorList>
    </citation>
    <scope>NUCLEOTIDE SEQUENCE [LARGE SCALE GENOMIC DNA]</scope>
    <source>
        <strain evidence="2">cv. Niubang</strain>
    </source>
</reference>
<protein>
    <submittedName>
        <fullName evidence="1">Uncharacterized protein</fullName>
    </submittedName>
</protein>
<sequence length="477" mass="54334">MNRVSLPPEGQIPVAQFTQRNLSISIGSKRASLYGLLLWSLLSGFATALLLLHLPLQPCRSTIWQISVNLHNKKKPRVNWKKENVVKTFIESCLHEVSVNGREGGSLKAVSWKNVASTLLKNHDFVVEQRQMKNHYDYLKGKYGAWAKLRNKTGNVYDASTNMFNLSEEEWQIEIKQNKFVEKLRTAPLPFPDLCIQLFDGVASTGLGTWGPTATVPNPSSVPPETDEDYDTQDYYDLTQEPLPSEDEVIFRPQPQRKKQRGKQNAINDNDLEKNIAMFLTIVAHNERFRMVKRRFQYSTRTIHNCFHEVLGGMMEFAREVVGPTSFDGTPNTSERFRRLKEIFPGAIGALDGTLIHAVVPSDQQAMYRGRGRGECYQNVLAICDFNMIFTFVWAGWEGIAHDSRVLREVVFNPTSGFPFPPSNKYYLFQKDGCAEKQQDGSNEIEVDEMQWSSQDNEYMTNLCDQIANQLLSNASN</sequence>
<name>A0ACB8XK50_ARCLA</name>
<proteinExistence type="predicted"/>
<gene>
    <name evidence="1" type="ORF">L6452_42868</name>
</gene>
<reference evidence="2" key="1">
    <citation type="journal article" date="2022" name="Mol. Ecol. Resour.">
        <title>The genomes of chicory, endive, great burdock and yacon provide insights into Asteraceae palaeo-polyploidization history and plant inulin production.</title>
        <authorList>
            <person name="Fan W."/>
            <person name="Wang S."/>
            <person name="Wang H."/>
            <person name="Wang A."/>
            <person name="Jiang F."/>
            <person name="Liu H."/>
            <person name="Zhao H."/>
            <person name="Xu D."/>
            <person name="Zhang Y."/>
        </authorList>
    </citation>
    <scope>NUCLEOTIDE SEQUENCE [LARGE SCALE GENOMIC DNA]</scope>
    <source>
        <strain evidence="2">cv. Niubang</strain>
    </source>
</reference>
<evidence type="ECO:0000313" key="2">
    <source>
        <dbReference type="Proteomes" id="UP001055879"/>
    </source>
</evidence>
<dbReference type="EMBL" id="CM042063">
    <property type="protein sequence ID" value="KAI3667799.1"/>
    <property type="molecule type" value="Genomic_DNA"/>
</dbReference>
<organism evidence="1 2">
    <name type="scientific">Arctium lappa</name>
    <name type="common">Greater burdock</name>
    <name type="synonym">Lappa major</name>
    <dbReference type="NCBI Taxonomy" id="4217"/>
    <lineage>
        <taxon>Eukaryota</taxon>
        <taxon>Viridiplantae</taxon>
        <taxon>Streptophyta</taxon>
        <taxon>Embryophyta</taxon>
        <taxon>Tracheophyta</taxon>
        <taxon>Spermatophyta</taxon>
        <taxon>Magnoliopsida</taxon>
        <taxon>eudicotyledons</taxon>
        <taxon>Gunneridae</taxon>
        <taxon>Pentapetalae</taxon>
        <taxon>asterids</taxon>
        <taxon>campanulids</taxon>
        <taxon>Asterales</taxon>
        <taxon>Asteraceae</taxon>
        <taxon>Carduoideae</taxon>
        <taxon>Cardueae</taxon>
        <taxon>Arctiinae</taxon>
        <taxon>Arctium</taxon>
    </lineage>
</organism>
<comment type="caution">
    <text evidence="1">The sequence shown here is derived from an EMBL/GenBank/DDBJ whole genome shotgun (WGS) entry which is preliminary data.</text>
</comment>
<accession>A0ACB8XK50</accession>
<keyword evidence="2" id="KW-1185">Reference proteome</keyword>
<evidence type="ECO:0000313" key="1">
    <source>
        <dbReference type="EMBL" id="KAI3667799.1"/>
    </source>
</evidence>